<evidence type="ECO:0000313" key="3">
    <source>
        <dbReference type="Proteomes" id="UP000886520"/>
    </source>
</evidence>
<gene>
    <name evidence="2" type="ORF">GOP47_0023160</name>
</gene>
<feature type="compositionally biased region" description="Polar residues" evidence="1">
    <location>
        <begin position="1"/>
        <end position="12"/>
    </location>
</feature>
<dbReference type="EMBL" id="JABFUD020000022">
    <property type="protein sequence ID" value="KAI5062621.1"/>
    <property type="molecule type" value="Genomic_DNA"/>
</dbReference>
<accession>A0A9D4Z7K9</accession>
<evidence type="ECO:0000256" key="1">
    <source>
        <dbReference type="SAM" id="MobiDB-lite"/>
    </source>
</evidence>
<sequence>MLLELQNQMNPSTRPPNCEPDGGYFLRPQKQGTGTHILASIEQSLMNHPHRSPSFDTTPKQVIFLPGSVLLIAQTDFATFTSGYRTSLEVFFVCAEAHQLKLSL</sequence>
<feature type="region of interest" description="Disordered" evidence="1">
    <location>
        <begin position="1"/>
        <end position="21"/>
    </location>
</feature>
<name>A0A9D4Z7K9_ADICA</name>
<reference evidence="2" key="1">
    <citation type="submission" date="2021-01" db="EMBL/GenBank/DDBJ databases">
        <title>Adiantum capillus-veneris genome.</title>
        <authorList>
            <person name="Fang Y."/>
            <person name="Liao Q."/>
        </authorList>
    </citation>
    <scope>NUCLEOTIDE SEQUENCE</scope>
    <source>
        <strain evidence="2">H3</strain>
        <tissue evidence="2">Leaf</tissue>
    </source>
</reference>
<dbReference type="AlphaFoldDB" id="A0A9D4Z7K9"/>
<proteinExistence type="predicted"/>
<evidence type="ECO:0000313" key="2">
    <source>
        <dbReference type="EMBL" id="KAI5062621.1"/>
    </source>
</evidence>
<comment type="caution">
    <text evidence="2">The sequence shown here is derived from an EMBL/GenBank/DDBJ whole genome shotgun (WGS) entry which is preliminary data.</text>
</comment>
<dbReference type="Proteomes" id="UP000886520">
    <property type="component" value="Chromosome 22"/>
</dbReference>
<protein>
    <submittedName>
        <fullName evidence="2">Uncharacterized protein</fullName>
    </submittedName>
</protein>
<keyword evidence="3" id="KW-1185">Reference proteome</keyword>
<organism evidence="2 3">
    <name type="scientific">Adiantum capillus-veneris</name>
    <name type="common">Maidenhair fern</name>
    <dbReference type="NCBI Taxonomy" id="13818"/>
    <lineage>
        <taxon>Eukaryota</taxon>
        <taxon>Viridiplantae</taxon>
        <taxon>Streptophyta</taxon>
        <taxon>Embryophyta</taxon>
        <taxon>Tracheophyta</taxon>
        <taxon>Polypodiopsida</taxon>
        <taxon>Polypodiidae</taxon>
        <taxon>Polypodiales</taxon>
        <taxon>Pteridineae</taxon>
        <taxon>Pteridaceae</taxon>
        <taxon>Vittarioideae</taxon>
        <taxon>Adiantum</taxon>
    </lineage>
</organism>